<accession>A0A9N9KVX9</accession>
<evidence type="ECO:0000313" key="2">
    <source>
        <dbReference type="EMBL" id="CAG8954091.1"/>
    </source>
</evidence>
<protein>
    <submittedName>
        <fullName evidence="2">Uncharacterized protein</fullName>
    </submittedName>
</protein>
<sequence>MVYPSLLRWLLTRPRHPVPRTTFLLAVLIYVLAATKYQELSLFHCPAARRVRSYKDFHPTSCALKIQIEPPNGSRFGKYIDSPSCRMTGRLIGRAATIQIYTSIPSASSPTCGAFPQLADRYRLSSTEGNTTTNRGLREDSEREIDGHSRGNTDAREAIRVNMDNLRDLLELNGVILFVVILRRTDHVCEPELAVREESMDWFVGFIVEVLRSARVGGEGYGPIWDRRQRDRLYQEFLWPRRVVGPRLMRENHGGGFGRVKSDMMTEAMYVLLCC</sequence>
<feature type="region of interest" description="Disordered" evidence="1">
    <location>
        <begin position="126"/>
        <end position="151"/>
    </location>
</feature>
<feature type="compositionally biased region" description="Polar residues" evidence="1">
    <location>
        <begin position="126"/>
        <end position="135"/>
    </location>
</feature>
<keyword evidence="3" id="KW-1185">Reference proteome</keyword>
<gene>
    <name evidence="2" type="ORF">HYFRA_00009195</name>
</gene>
<evidence type="ECO:0000313" key="3">
    <source>
        <dbReference type="Proteomes" id="UP000696280"/>
    </source>
</evidence>
<feature type="compositionally biased region" description="Basic and acidic residues" evidence="1">
    <location>
        <begin position="136"/>
        <end position="151"/>
    </location>
</feature>
<comment type="caution">
    <text evidence="2">The sequence shown here is derived from an EMBL/GenBank/DDBJ whole genome shotgun (WGS) entry which is preliminary data.</text>
</comment>
<proteinExistence type="predicted"/>
<reference evidence="2" key="1">
    <citation type="submission" date="2021-07" db="EMBL/GenBank/DDBJ databases">
        <authorList>
            <person name="Durling M."/>
        </authorList>
    </citation>
    <scope>NUCLEOTIDE SEQUENCE</scope>
</reference>
<dbReference type="EMBL" id="CAJVRL010000055">
    <property type="protein sequence ID" value="CAG8954091.1"/>
    <property type="molecule type" value="Genomic_DNA"/>
</dbReference>
<organism evidence="2 3">
    <name type="scientific">Hymenoscyphus fraxineus</name>
    <dbReference type="NCBI Taxonomy" id="746836"/>
    <lineage>
        <taxon>Eukaryota</taxon>
        <taxon>Fungi</taxon>
        <taxon>Dikarya</taxon>
        <taxon>Ascomycota</taxon>
        <taxon>Pezizomycotina</taxon>
        <taxon>Leotiomycetes</taxon>
        <taxon>Helotiales</taxon>
        <taxon>Helotiaceae</taxon>
        <taxon>Hymenoscyphus</taxon>
    </lineage>
</organism>
<dbReference type="Proteomes" id="UP000696280">
    <property type="component" value="Unassembled WGS sequence"/>
</dbReference>
<evidence type="ECO:0000256" key="1">
    <source>
        <dbReference type="SAM" id="MobiDB-lite"/>
    </source>
</evidence>
<dbReference type="AlphaFoldDB" id="A0A9N9KVX9"/>
<name>A0A9N9KVX9_9HELO</name>